<dbReference type="Pfam" id="PF02924">
    <property type="entry name" value="HDPD"/>
    <property type="match status" value="1"/>
</dbReference>
<gene>
    <name evidence="1" type="ORF">CQ13_36560</name>
</gene>
<accession>A0A0R3MHB9</accession>
<keyword evidence="2" id="KW-1185">Reference proteome</keyword>
<sequence>MFAGSDDPQTRKITLLLGENRKRGTVLGRITATGKYRMSTSAAVDGSAVPVTILGEDCDATSADKVTIAHFGGVYDENALVYGAGHTAAGVREQLRDFGIKLQSSTVR</sequence>
<evidence type="ECO:0000313" key="1">
    <source>
        <dbReference type="EMBL" id="KRR16877.1"/>
    </source>
</evidence>
<proteinExistence type="predicted"/>
<dbReference type="InterPro" id="IPR004195">
    <property type="entry name" value="Head_decoration_D"/>
</dbReference>
<name>A0A0R3MHB9_9BRAD</name>
<dbReference type="AlphaFoldDB" id="A0A0R3MHB9"/>
<reference evidence="1 2" key="1">
    <citation type="submission" date="2014-03" db="EMBL/GenBank/DDBJ databases">
        <title>Bradyrhizobium valentinum sp. nov., isolated from effective nodules of Lupinus mariae-josephae, a lupine endemic of basic-lime soils in Eastern Spain.</title>
        <authorList>
            <person name="Duran D."/>
            <person name="Rey L."/>
            <person name="Navarro A."/>
            <person name="Busquets A."/>
            <person name="Imperial J."/>
            <person name="Ruiz-Argueso T."/>
        </authorList>
    </citation>
    <scope>NUCLEOTIDE SEQUENCE [LARGE SCALE GENOMIC DNA]</scope>
    <source>
        <strain evidence="1 2">Ro19</strain>
    </source>
</reference>
<dbReference type="Gene3D" id="2.40.300.10">
    <property type="entry name" value="Head decoration protein D"/>
    <property type="match status" value="1"/>
</dbReference>
<dbReference type="EMBL" id="LLYA01000215">
    <property type="protein sequence ID" value="KRR16877.1"/>
    <property type="molecule type" value="Genomic_DNA"/>
</dbReference>
<organism evidence="1 2">
    <name type="scientific">Bradyrhizobium retamae</name>
    <dbReference type="NCBI Taxonomy" id="1300035"/>
    <lineage>
        <taxon>Bacteria</taxon>
        <taxon>Pseudomonadati</taxon>
        <taxon>Pseudomonadota</taxon>
        <taxon>Alphaproteobacteria</taxon>
        <taxon>Hyphomicrobiales</taxon>
        <taxon>Nitrobacteraceae</taxon>
        <taxon>Bradyrhizobium</taxon>
    </lineage>
</organism>
<protein>
    <recommendedName>
        <fullName evidence="3">Head decoration protein</fullName>
    </recommendedName>
</protein>
<evidence type="ECO:0000313" key="2">
    <source>
        <dbReference type="Proteomes" id="UP000052023"/>
    </source>
</evidence>
<comment type="caution">
    <text evidence="1">The sequence shown here is derived from an EMBL/GenBank/DDBJ whole genome shotgun (WGS) entry which is preliminary data.</text>
</comment>
<evidence type="ECO:0008006" key="3">
    <source>
        <dbReference type="Google" id="ProtNLM"/>
    </source>
</evidence>
<dbReference type="Proteomes" id="UP000052023">
    <property type="component" value="Unassembled WGS sequence"/>
</dbReference>